<dbReference type="InterPro" id="IPR024733">
    <property type="entry name" value="NAGLU_tim-barrel"/>
</dbReference>
<dbReference type="Gene3D" id="3.30.379.10">
    <property type="entry name" value="Chitobiase/beta-hexosaminidase domain 2-like"/>
    <property type="match status" value="1"/>
</dbReference>
<evidence type="ECO:0000256" key="1">
    <source>
        <dbReference type="ARBA" id="ARBA00022729"/>
    </source>
</evidence>
<keyword evidence="3" id="KW-0325">Glycoprotein</keyword>
<dbReference type="FunFam" id="3.20.20.80:FF:000107">
    <property type="entry name" value="Alpha-N-acetylglucosaminidase family"/>
    <property type="match status" value="1"/>
</dbReference>
<dbReference type="Pfam" id="PF12971">
    <property type="entry name" value="NAGLU_N"/>
    <property type="match status" value="1"/>
</dbReference>
<sequence>MLLRILLLLPLTSCYQEFTVLSHLKPKISDDVQAKAVQDLLVRLIPNHANKFLIKIDKNLEENGNDVFQLQKLENGRVVITGTTGVSAATGFNHYLKYYCLGQVSWDNSNLNIPNELPDVNLTVACKDKFRYYQNVCTTSYSFVWWTWADWEKHIDWMVLNSYNLVLSFNGLEAIWKRVYNRLNLTDEEINEHFTGPAFLAWGRMGNIRGWGGPLPEHWHLRTLALQHRILDRMREFGILPVLPAFAGHVPRAFERLFPDAKLSSTPKWNKFNDTYCCPYLLEPTDPLFQTVGSMFIKELIDEFGTDHVYSCDTFNEMLPSNGSLAYLHDMGLSVYSSMTSCDSKAIWLMQAWLFIHEIGFWTEERAKALLTSVPQGRMLVLDLQSEQYPQYRRLKSYFGQPFIWCMLHDFGGTLGMFGSVETINKEVHAARTMENGTMVGTGLTPEGINQNYVVYELMSESSWRSEPIDLTDWFALYTIRRYGQNNTNAIRAWQILKDTVYNFNLLIPMRGKYVLTRRPSTRIYPWKWYDKCDLLQAWDYLLQADLRTSDSYRHDLVDLTRQVLQVSIDEYYKTVRKSFKQRKVNDFQNVSAEFLDMFLDTEKILQSDKSFLLGSWLSAAKNLALTFHEKQLYEYNARNQITLWGPNGEIVDYANKQWSGMVSEYYFERWRLFINAMNDSLINQTTFNESGVIKKIFEEVEKPFTFSRKVFPVHPSGDTIAIAQEIRSKWWNIHHCRFTREQDSYLHVTDPVVLIV</sequence>
<dbReference type="InterPro" id="IPR029018">
    <property type="entry name" value="Hex-like_dom2"/>
</dbReference>
<dbReference type="Proteomes" id="UP001353858">
    <property type="component" value="Unassembled WGS sequence"/>
</dbReference>
<organism evidence="13 14">
    <name type="scientific">Aquatica leii</name>
    <dbReference type="NCBI Taxonomy" id="1421715"/>
    <lineage>
        <taxon>Eukaryota</taxon>
        <taxon>Metazoa</taxon>
        <taxon>Ecdysozoa</taxon>
        <taxon>Arthropoda</taxon>
        <taxon>Hexapoda</taxon>
        <taxon>Insecta</taxon>
        <taxon>Pterygota</taxon>
        <taxon>Neoptera</taxon>
        <taxon>Endopterygota</taxon>
        <taxon>Coleoptera</taxon>
        <taxon>Polyphaga</taxon>
        <taxon>Elateriformia</taxon>
        <taxon>Elateroidea</taxon>
        <taxon>Lampyridae</taxon>
        <taxon>Luciolinae</taxon>
        <taxon>Aquatica</taxon>
    </lineage>
</organism>
<evidence type="ECO:0000256" key="8">
    <source>
        <dbReference type="ARBA" id="ARBA00072202"/>
    </source>
</evidence>
<dbReference type="InterPro" id="IPR024732">
    <property type="entry name" value="NAGLU_C"/>
</dbReference>
<keyword evidence="14" id="KW-1185">Reference proteome</keyword>
<feature type="domain" description="Alpha-N-acetylglucosaminidase N-terminal" evidence="11">
    <location>
        <begin position="36"/>
        <end position="118"/>
    </location>
</feature>
<keyword evidence="1 9" id="KW-0732">Signal</keyword>
<evidence type="ECO:0000313" key="13">
    <source>
        <dbReference type="EMBL" id="KAK4887646.1"/>
    </source>
</evidence>
<evidence type="ECO:0000259" key="11">
    <source>
        <dbReference type="Pfam" id="PF12971"/>
    </source>
</evidence>
<feature type="chain" id="PRO_5042812739" description="Alpha-N-acetylglucosaminidase" evidence="9">
    <location>
        <begin position="17"/>
        <end position="757"/>
    </location>
</feature>
<dbReference type="InterPro" id="IPR024240">
    <property type="entry name" value="NAGLU_N"/>
</dbReference>
<evidence type="ECO:0000256" key="3">
    <source>
        <dbReference type="ARBA" id="ARBA00023180"/>
    </source>
</evidence>
<dbReference type="Gene3D" id="3.20.20.80">
    <property type="entry name" value="Glycosidases"/>
    <property type="match status" value="1"/>
</dbReference>
<keyword evidence="4" id="KW-0326">Glycosidase</keyword>
<evidence type="ECO:0000256" key="9">
    <source>
        <dbReference type="SAM" id="SignalP"/>
    </source>
</evidence>
<evidence type="ECO:0000256" key="2">
    <source>
        <dbReference type="ARBA" id="ARBA00022801"/>
    </source>
</evidence>
<dbReference type="GO" id="GO:0048731">
    <property type="term" value="P:system development"/>
    <property type="evidence" value="ECO:0007669"/>
    <property type="project" value="UniProtKB-ARBA"/>
</dbReference>
<dbReference type="PANTHER" id="PTHR12872">
    <property type="entry name" value="ALPHA-N-ACETYLGLUCOSAMINIDASE"/>
    <property type="match status" value="1"/>
</dbReference>
<reference evidence="14" key="1">
    <citation type="submission" date="2023-01" db="EMBL/GenBank/DDBJ databases">
        <title>Key to firefly adult light organ development and bioluminescence: homeobox transcription factors regulate luciferase expression and transportation to peroxisome.</title>
        <authorList>
            <person name="Fu X."/>
        </authorList>
    </citation>
    <scope>NUCLEOTIDE SEQUENCE [LARGE SCALE GENOMIC DNA]</scope>
</reference>
<evidence type="ECO:0000256" key="4">
    <source>
        <dbReference type="ARBA" id="ARBA00023295"/>
    </source>
</evidence>
<proteinExistence type="inferred from homology"/>
<dbReference type="Pfam" id="PF05089">
    <property type="entry name" value="NAGLU"/>
    <property type="match status" value="1"/>
</dbReference>
<protein>
    <recommendedName>
        <fullName evidence="8">Alpha-N-acetylglucosaminidase</fullName>
        <ecNumber evidence="7">3.2.1.50</ecNumber>
    </recommendedName>
</protein>
<evidence type="ECO:0000259" key="10">
    <source>
        <dbReference type="Pfam" id="PF05089"/>
    </source>
</evidence>
<comment type="similarity">
    <text evidence="6">Belongs to the glycosyl hydrolase 89 family.</text>
</comment>
<feature type="domain" description="Alpha-N-acetylglucosaminidase C-terminal" evidence="12">
    <location>
        <begin position="474"/>
        <end position="730"/>
    </location>
</feature>
<evidence type="ECO:0000256" key="5">
    <source>
        <dbReference type="ARBA" id="ARBA00052030"/>
    </source>
</evidence>
<dbReference type="EMBL" id="JARPUR010000001">
    <property type="protein sequence ID" value="KAK4887646.1"/>
    <property type="molecule type" value="Genomic_DNA"/>
</dbReference>
<comment type="catalytic activity">
    <reaction evidence="5">
        <text>Hydrolysis of terminal non-reducing N-acetyl-D-glucosamine residues in N-acetyl-alpha-D-glucosaminides.</text>
        <dbReference type="EC" id="3.2.1.50"/>
    </reaction>
</comment>
<evidence type="ECO:0000259" key="12">
    <source>
        <dbReference type="Pfam" id="PF12972"/>
    </source>
</evidence>
<dbReference type="PANTHER" id="PTHR12872:SF1">
    <property type="entry name" value="ALPHA-N-ACETYLGLUCOSAMINIDASE"/>
    <property type="match status" value="1"/>
</dbReference>
<feature type="domain" description="Alpha-N-acetylglucosaminidase tim-barrel" evidence="10">
    <location>
        <begin position="131"/>
        <end position="465"/>
    </location>
</feature>
<keyword evidence="2" id="KW-0378">Hydrolase</keyword>
<dbReference type="AlphaFoldDB" id="A0AAN7PRM7"/>
<name>A0AAN7PRM7_9COLE</name>
<dbReference type="GO" id="GO:0004561">
    <property type="term" value="F:alpha-N-acetylglucosaminidase activity"/>
    <property type="evidence" value="ECO:0007669"/>
    <property type="project" value="UniProtKB-EC"/>
</dbReference>
<evidence type="ECO:0000313" key="14">
    <source>
        <dbReference type="Proteomes" id="UP001353858"/>
    </source>
</evidence>
<feature type="signal peptide" evidence="9">
    <location>
        <begin position="1"/>
        <end position="16"/>
    </location>
</feature>
<comment type="caution">
    <text evidence="13">The sequence shown here is derived from an EMBL/GenBank/DDBJ whole genome shotgun (WGS) entry which is preliminary data.</text>
</comment>
<dbReference type="InterPro" id="IPR007781">
    <property type="entry name" value="NAGLU"/>
</dbReference>
<gene>
    <name evidence="13" type="ORF">RN001_003917</name>
</gene>
<dbReference type="EC" id="3.2.1.50" evidence="7"/>
<dbReference type="Pfam" id="PF12972">
    <property type="entry name" value="NAGLU_C"/>
    <property type="match status" value="1"/>
</dbReference>
<accession>A0AAN7PRM7</accession>
<dbReference type="Gene3D" id="1.20.120.670">
    <property type="entry name" value="N-acetyl-b-d-glucoasminidase"/>
    <property type="match status" value="1"/>
</dbReference>
<evidence type="ECO:0000256" key="6">
    <source>
        <dbReference type="ARBA" id="ARBA00060996"/>
    </source>
</evidence>
<evidence type="ECO:0000256" key="7">
    <source>
        <dbReference type="ARBA" id="ARBA00066522"/>
    </source>
</evidence>